<dbReference type="PANTHER" id="PTHR41252:SF1">
    <property type="entry name" value="BLR2505 PROTEIN"/>
    <property type="match status" value="1"/>
</dbReference>
<evidence type="ECO:0000313" key="2">
    <source>
        <dbReference type="EMBL" id="MBB5897006.1"/>
    </source>
</evidence>
<reference evidence="2 3" key="1">
    <citation type="submission" date="2020-08" db="EMBL/GenBank/DDBJ databases">
        <title>Sequencing the genomes of 1000 actinobacteria strains.</title>
        <authorList>
            <person name="Klenk H.-P."/>
        </authorList>
    </citation>
    <scope>NUCLEOTIDE SEQUENCE [LARGE SCALE GENOMIC DNA]</scope>
    <source>
        <strain evidence="2 3">DSM 43851</strain>
    </source>
</reference>
<dbReference type="EMBL" id="JACHIR010000002">
    <property type="protein sequence ID" value="MBB5897006.1"/>
    <property type="molecule type" value="Genomic_DNA"/>
</dbReference>
<gene>
    <name evidence="2" type="ORF">BJ998_008265</name>
</gene>
<dbReference type="RefSeq" id="WP_184869476.1">
    <property type="nucleotide sequence ID" value="NZ_BAAAWY010000011.1"/>
</dbReference>
<proteinExistence type="predicted"/>
<dbReference type="PANTHER" id="PTHR41252">
    <property type="entry name" value="BLR2505 PROTEIN"/>
    <property type="match status" value="1"/>
</dbReference>
<evidence type="ECO:0000313" key="3">
    <source>
        <dbReference type="Proteomes" id="UP000585638"/>
    </source>
</evidence>
<dbReference type="Pfam" id="PF12680">
    <property type="entry name" value="SnoaL_2"/>
    <property type="match status" value="1"/>
</dbReference>
<accession>A0A7W9NM00</accession>
<sequence>MSTAEQTATTEIVARQWFERLTSGDGEGALALMADDVEFVNYIPVPGYNTDMNWIGTWRGVDQVRESFRLFLDTVDVKREEVLRVIAQGEHAAGVIHEISTVKATGQDFEIEFVQWLTVRDGRIVRWMSYTDPSEILRAIRGEAG</sequence>
<dbReference type="InterPro" id="IPR037401">
    <property type="entry name" value="SnoaL-like"/>
</dbReference>
<dbReference type="SUPFAM" id="SSF54427">
    <property type="entry name" value="NTF2-like"/>
    <property type="match status" value="1"/>
</dbReference>
<dbReference type="Gene3D" id="3.10.450.50">
    <property type="match status" value="1"/>
</dbReference>
<dbReference type="InterPro" id="IPR032710">
    <property type="entry name" value="NTF2-like_dom_sf"/>
</dbReference>
<name>A0A7W9NM00_9PSEU</name>
<dbReference type="AlphaFoldDB" id="A0A7W9NM00"/>
<organism evidence="2 3">
    <name type="scientific">Kutzneria kofuensis</name>
    <dbReference type="NCBI Taxonomy" id="103725"/>
    <lineage>
        <taxon>Bacteria</taxon>
        <taxon>Bacillati</taxon>
        <taxon>Actinomycetota</taxon>
        <taxon>Actinomycetes</taxon>
        <taxon>Pseudonocardiales</taxon>
        <taxon>Pseudonocardiaceae</taxon>
        <taxon>Kutzneria</taxon>
    </lineage>
</organism>
<feature type="domain" description="SnoaL-like" evidence="1">
    <location>
        <begin position="14"/>
        <end position="127"/>
    </location>
</feature>
<dbReference type="Proteomes" id="UP000585638">
    <property type="component" value="Unassembled WGS sequence"/>
</dbReference>
<comment type="caution">
    <text evidence="2">The sequence shown here is derived from an EMBL/GenBank/DDBJ whole genome shotgun (WGS) entry which is preliminary data.</text>
</comment>
<protein>
    <recommendedName>
        <fullName evidence="1">SnoaL-like domain-containing protein</fullName>
    </recommendedName>
</protein>
<keyword evidence="3" id="KW-1185">Reference proteome</keyword>
<evidence type="ECO:0000259" key="1">
    <source>
        <dbReference type="Pfam" id="PF12680"/>
    </source>
</evidence>